<keyword evidence="1" id="KW-0808">Transferase</keyword>
<gene>
    <name evidence="1" type="ORF">ACFPMF_27385</name>
</gene>
<reference evidence="2" key="1">
    <citation type="journal article" date="2019" name="Int. J. Syst. Evol. Microbiol.">
        <title>The Global Catalogue of Microorganisms (GCM) 10K type strain sequencing project: providing services to taxonomists for standard genome sequencing and annotation.</title>
        <authorList>
            <consortium name="The Broad Institute Genomics Platform"/>
            <consortium name="The Broad Institute Genome Sequencing Center for Infectious Disease"/>
            <person name="Wu L."/>
            <person name="Ma J."/>
        </authorList>
    </citation>
    <scope>NUCLEOTIDE SEQUENCE [LARGE SCALE GENOMIC DNA]</scope>
    <source>
        <strain evidence="2">CCUG 55250</strain>
    </source>
</reference>
<evidence type="ECO:0000313" key="2">
    <source>
        <dbReference type="Proteomes" id="UP001596106"/>
    </source>
</evidence>
<dbReference type="Gene3D" id="3.90.550.10">
    <property type="entry name" value="Spore Coat Polysaccharide Biosynthesis Protein SpsA, Chain A"/>
    <property type="match status" value="1"/>
</dbReference>
<dbReference type="SUPFAM" id="SSF53448">
    <property type="entry name" value="Nucleotide-diphospho-sugar transferases"/>
    <property type="match status" value="1"/>
</dbReference>
<dbReference type="Pfam" id="PF13704">
    <property type="entry name" value="Glyco_tranf_2_4"/>
    <property type="match status" value="1"/>
</dbReference>
<proteinExistence type="predicted"/>
<dbReference type="EC" id="2.4.-.-" evidence="1"/>
<evidence type="ECO:0000313" key="1">
    <source>
        <dbReference type="EMBL" id="MFC5413077.1"/>
    </source>
</evidence>
<dbReference type="GO" id="GO:0016757">
    <property type="term" value="F:glycosyltransferase activity"/>
    <property type="evidence" value="ECO:0007669"/>
    <property type="project" value="UniProtKB-KW"/>
</dbReference>
<accession>A0ABW0IPK9</accession>
<dbReference type="RefSeq" id="WP_379851248.1">
    <property type="nucleotide sequence ID" value="NZ_JBHSMA010000019.1"/>
</dbReference>
<keyword evidence="2" id="KW-1185">Reference proteome</keyword>
<name>A0ABW0IPK9_9BACT</name>
<organism evidence="1 2">
    <name type="scientific">Larkinella bovis</name>
    <dbReference type="NCBI Taxonomy" id="683041"/>
    <lineage>
        <taxon>Bacteria</taxon>
        <taxon>Pseudomonadati</taxon>
        <taxon>Bacteroidota</taxon>
        <taxon>Cytophagia</taxon>
        <taxon>Cytophagales</taxon>
        <taxon>Spirosomataceae</taxon>
        <taxon>Larkinella</taxon>
    </lineage>
</organism>
<dbReference type="Proteomes" id="UP001596106">
    <property type="component" value="Unassembled WGS sequence"/>
</dbReference>
<comment type="caution">
    <text evidence="1">The sequence shown here is derived from an EMBL/GenBank/DDBJ whole genome shotgun (WGS) entry which is preliminary data.</text>
</comment>
<dbReference type="EMBL" id="JBHSMA010000019">
    <property type="protein sequence ID" value="MFC5413077.1"/>
    <property type="molecule type" value="Genomic_DNA"/>
</dbReference>
<protein>
    <submittedName>
        <fullName evidence="1">Glycosyltransferase family 2 protein</fullName>
        <ecNumber evidence="1">2.4.-.-</ecNumber>
    </submittedName>
</protein>
<keyword evidence="1" id="KW-0328">Glycosyltransferase</keyword>
<dbReference type="InterPro" id="IPR029044">
    <property type="entry name" value="Nucleotide-diphossugar_trans"/>
</dbReference>
<sequence length="327" mass="39082">MPPKLICLTPVRNEAWILDAFLKCTSLWADFIIIADQGSTDGSKDIALRYKKVILIENSNTSMHQAQVRKMLFDESKKIKGNKVIFSLDADEFLSGDFTNTIGWESIVSSKNSNIFWFKWINLCYPYSVIDKKEAWMYWACSVIDNEWDGFFPYFYIHEWRLPYPKKRANEVFINDIKFVHFARINKKCQLNKEIFYQAITKYHEPDICNTTLFRSYNDENNYTTFPVDESLFSYYKKREIDIFSYLNIDDEGVHYLEEVNKFIKIKGVEYFSGLSIWNEDFLIKYNLKDPRSYLIKFLHYYLQLTQKYKANLSIRIIDYILKSFKI</sequence>